<accession>A0AAV3U1S8</accession>
<protein>
    <recommendedName>
        <fullName evidence="2">diguanylate cyclase</fullName>
        <ecNumber evidence="2">2.7.7.65</ecNumber>
    </recommendedName>
</protein>
<dbReference type="CDD" id="cd00156">
    <property type="entry name" value="REC"/>
    <property type="match status" value="1"/>
</dbReference>
<dbReference type="CDD" id="cd01949">
    <property type="entry name" value="GGDEF"/>
    <property type="match status" value="1"/>
</dbReference>
<dbReference type="InterPro" id="IPR011006">
    <property type="entry name" value="CheY-like_superfamily"/>
</dbReference>
<dbReference type="GO" id="GO:0005886">
    <property type="term" value="C:plasma membrane"/>
    <property type="evidence" value="ECO:0007669"/>
    <property type="project" value="TreeGrafter"/>
</dbReference>
<dbReference type="NCBIfam" id="TIGR00254">
    <property type="entry name" value="GGDEF"/>
    <property type="match status" value="1"/>
</dbReference>
<dbReference type="PROSITE" id="PS50887">
    <property type="entry name" value="GGDEF"/>
    <property type="match status" value="1"/>
</dbReference>
<dbReference type="SMART" id="SM00448">
    <property type="entry name" value="REC"/>
    <property type="match status" value="1"/>
</dbReference>
<keyword evidence="7" id="KW-1185">Reference proteome</keyword>
<evidence type="ECO:0000259" key="5">
    <source>
        <dbReference type="PROSITE" id="PS50887"/>
    </source>
</evidence>
<sequence>MIYPSFSESANVQEPLQPANPTLLIVDDDLSTLSGMELFFSVQYDTVTCDNSESALAVAQQGHVDLILLDVNMPGMNGHELCATLQQRATTKNIPVIILTGSIDDNTEFNSLNAGAVDFMPKPVDLQTLRLKVENHMKLARHRRELSEMSYTDALTGVANRRYIEKILRRECQAAVRTEQPLSLAIIDIDNFKDYNDTLGHQKGDQCLAQVAQTLKGTLRRENDLIGRFGGEEFMVILPNTDLAGAEGIVDQMLTKLREAAVLHPASDCSNLVSVSVGIASYSPDLLSDDELNADALFAQADDKLYQAKQNGKDCYCS</sequence>
<dbReference type="Pfam" id="PF00990">
    <property type="entry name" value="GGDEF"/>
    <property type="match status" value="1"/>
</dbReference>
<dbReference type="InterPro" id="IPR000160">
    <property type="entry name" value="GGDEF_dom"/>
</dbReference>
<comment type="caution">
    <text evidence="6">The sequence shown here is derived from an EMBL/GenBank/DDBJ whole genome shotgun (WGS) entry which is preliminary data.</text>
</comment>
<dbReference type="GO" id="GO:0052621">
    <property type="term" value="F:diguanylate cyclase activity"/>
    <property type="evidence" value="ECO:0007669"/>
    <property type="project" value="UniProtKB-EC"/>
</dbReference>
<organism evidence="6 7">
    <name type="scientific">Halioxenophilus aromaticivorans</name>
    <dbReference type="NCBI Taxonomy" id="1306992"/>
    <lineage>
        <taxon>Bacteria</taxon>
        <taxon>Pseudomonadati</taxon>
        <taxon>Pseudomonadota</taxon>
        <taxon>Gammaproteobacteria</taxon>
        <taxon>Alteromonadales</taxon>
        <taxon>Alteromonadaceae</taxon>
        <taxon>Halioxenophilus</taxon>
    </lineage>
</organism>
<dbReference type="GO" id="GO:0000160">
    <property type="term" value="P:phosphorelay signal transduction system"/>
    <property type="evidence" value="ECO:0007669"/>
    <property type="project" value="InterPro"/>
</dbReference>
<feature type="domain" description="Response regulatory" evidence="4">
    <location>
        <begin position="22"/>
        <end position="137"/>
    </location>
</feature>
<dbReference type="PANTHER" id="PTHR45138">
    <property type="entry name" value="REGULATORY COMPONENTS OF SENSORY TRANSDUCTION SYSTEM"/>
    <property type="match status" value="1"/>
</dbReference>
<dbReference type="SUPFAM" id="SSF55073">
    <property type="entry name" value="Nucleotide cyclase"/>
    <property type="match status" value="1"/>
</dbReference>
<dbReference type="FunFam" id="3.30.70.270:FF:000001">
    <property type="entry name" value="Diguanylate cyclase domain protein"/>
    <property type="match status" value="1"/>
</dbReference>
<feature type="modified residue" description="4-aspartylphosphate" evidence="3">
    <location>
        <position position="70"/>
    </location>
</feature>
<dbReference type="GO" id="GO:0043709">
    <property type="term" value="P:cell adhesion involved in single-species biofilm formation"/>
    <property type="evidence" value="ECO:0007669"/>
    <property type="project" value="TreeGrafter"/>
</dbReference>
<comment type="cofactor">
    <cofactor evidence="1">
        <name>Mg(2+)</name>
        <dbReference type="ChEBI" id="CHEBI:18420"/>
    </cofactor>
</comment>
<evidence type="ECO:0000256" key="3">
    <source>
        <dbReference type="PROSITE-ProRule" id="PRU00169"/>
    </source>
</evidence>
<gene>
    <name evidence="6" type="ORF">GCM10025791_17960</name>
</gene>
<feature type="domain" description="GGDEF" evidence="5">
    <location>
        <begin position="180"/>
        <end position="318"/>
    </location>
</feature>
<dbReference type="PANTHER" id="PTHR45138:SF24">
    <property type="entry name" value="DIGUANYLATE CYCLASE DGCC-RELATED"/>
    <property type="match status" value="1"/>
</dbReference>
<evidence type="ECO:0000313" key="6">
    <source>
        <dbReference type="EMBL" id="GAA4940101.1"/>
    </source>
</evidence>
<dbReference type="InterPro" id="IPR029787">
    <property type="entry name" value="Nucleotide_cyclase"/>
</dbReference>
<dbReference type="AlphaFoldDB" id="A0AAV3U1S8"/>
<dbReference type="Proteomes" id="UP001409585">
    <property type="component" value="Unassembled WGS sequence"/>
</dbReference>
<evidence type="ECO:0000259" key="4">
    <source>
        <dbReference type="PROSITE" id="PS50110"/>
    </source>
</evidence>
<dbReference type="InterPro" id="IPR050469">
    <property type="entry name" value="Diguanylate_Cyclase"/>
</dbReference>
<dbReference type="PROSITE" id="PS50110">
    <property type="entry name" value="RESPONSE_REGULATORY"/>
    <property type="match status" value="1"/>
</dbReference>
<name>A0AAV3U1S8_9ALTE</name>
<dbReference type="InterPro" id="IPR001789">
    <property type="entry name" value="Sig_transdc_resp-reg_receiver"/>
</dbReference>
<dbReference type="RefSeq" id="WP_345420425.1">
    <property type="nucleotide sequence ID" value="NZ_AP031496.1"/>
</dbReference>
<evidence type="ECO:0000256" key="2">
    <source>
        <dbReference type="ARBA" id="ARBA00012528"/>
    </source>
</evidence>
<dbReference type="SUPFAM" id="SSF52172">
    <property type="entry name" value="CheY-like"/>
    <property type="match status" value="1"/>
</dbReference>
<reference evidence="7" key="1">
    <citation type="journal article" date="2019" name="Int. J. Syst. Evol. Microbiol.">
        <title>The Global Catalogue of Microorganisms (GCM) 10K type strain sequencing project: providing services to taxonomists for standard genome sequencing and annotation.</title>
        <authorList>
            <consortium name="The Broad Institute Genomics Platform"/>
            <consortium name="The Broad Institute Genome Sequencing Center for Infectious Disease"/>
            <person name="Wu L."/>
            <person name="Ma J."/>
        </authorList>
    </citation>
    <scope>NUCLEOTIDE SEQUENCE [LARGE SCALE GENOMIC DNA]</scope>
    <source>
        <strain evidence="7">JCM 19134</strain>
    </source>
</reference>
<proteinExistence type="predicted"/>
<dbReference type="EMBL" id="BAABLX010000011">
    <property type="protein sequence ID" value="GAA4940101.1"/>
    <property type="molecule type" value="Genomic_DNA"/>
</dbReference>
<dbReference type="Pfam" id="PF00072">
    <property type="entry name" value="Response_reg"/>
    <property type="match status" value="1"/>
</dbReference>
<dbReference type="Gene3D" id="3.40.50.2300">
    <property type="match status" value="1"/>
</dbReference>
<dbReference type="SMART" id="SM00267">
    <property type="entry name" value="GGDEF"/>
    <property type="match status" value="1"/>
</dbReference>
<evidence type="ECO:0000313" key="7">
    <source>
        <dbReference type="Proteomes" id="UP001409585"/>
    </source>
</evidence>
<dbReference type="InterPro" id="IPR043128">
    <property type="entry name" value="Rev_trsase/Diguanyl_cyclase"/>
</dbReference>
<keyword evidence="3" id="KW-0597">Phosphoprotein</keyword>
<evidence type="ECO:0000256" key="1">
    <source>
        <dbReference type="ARBA" id="ARBA00001946"/>
    </source>
</evidence>
<dbReference type="EC" id="2.7.7.65" evidence="2"/>
<dbReference type="Gene3D" id="3.30.70.270">
    <property type="match status" value="1"/>
</dbReference>
<dbReference type="GO" id="GO:1902201">
    <property type="term" value="P:negative regulation of bacterial-type flagellum-dependent cell motility"/>
    <property type="evidence" value="ECO:0007669"/>
    <property type="project" value="TreeGrafter"/>
</dbReference>